<dbReference type="Proteomes" id="UP001458880">
    <property type="component" value="Unassembled WGS sequence"/>
</dbReference>
<organism evidence="1 2">
    <name type="scientific">Popillia japonica</name>
    <name type="common">Japanese beetle</name>
    <dbReference type="NCBI Taxonomy" id="7064"/>
    <lineage>
        <taxon>Eukaryota</taxon>
        <taxon>Metazoa</taxon>
        <taxon>Ecdysozoa</taxon>
        <taxon>Arthropoda</taxon>
        <taxon>Hexapoda</taxon>
        <taxon>Insecta</taxon>
        <taxon>Pterygota</taxon>
        <taxon>Neoptera</taxon>
        <taxon>Endopterygota</taxon>
        <taxon>Coleoptera</taxon>
        <taxon>Polyphaga</taxon>
        <taxon>Scarabaeiformia</taxon>
        <taxon>Scarabaeidae</taxon>
        <taxon>Rutelinae</taxon>
        <taxon>Popillia</taxon>
    </lineage>
</organism>
<dbReference type="EMBL" id="JASPKY010000320">
    <property type="protein sequence ID" value="KAK9708858.1"/>
    <property type="molecule type" value="Genomic_DNA"/>
</dbReference>
<reference evidence="1 2" key="1">
    <citation type="journal article" date="2024" name="BMC Genomics">
        <title>De novo assembly and annotation of Popillia japonica's genome with initial clues to its potential as an invasive pest.</title>
        <authorList>
            <person name="Cucini C."/>
            <person name="Boschi S."/>
            <person name="Funari R."/>
            <person name="Cardaioli E."/>
            <person name="Iannotti N."/>
            <person name="Marturano G."/>
            <person name="Paoli F."/>
            <person name="Bruttini M."/>
            <person name="Carapelli A."/>
            <person name="Frati F."/>
            <person name="Nardi F."/>
        </authorList>
    </citation>
    <scope>NUCLEOTIDE SEQUENCE [LARGE SCALE GENOMIC DNA]</scope>
    <source>
        <strain evidence="1">DMR45628</strain>
    </source>
</reference>
<proteinExistence type="predicted"/>
<accession>A0AAW1JV87</accession>
<keyword evidence="2" id="KW-1185">Reference proteome</keyword>
<evidence type="ECO:0000313" key="1">
    <source>
        <dbReference type="EMBL" id="KAK9708858.1"/>
    </source>
</evidence>
<gene>
    <name evidence="1" type="ORF">QE152_g26970</name>
</gene>
<evidence type="ECO:0000313" key="2">
    <source>
        <dbReference type="Proteomes" id="UP001458880"/>
    </source>
</evidence>
<dbReference type="AlphaFoldDB" id="A0AAW1JV87"/>
<sequence>MMFKYIDKNYPEDVMAFLILKAMLGKTEELPGFDDTDMTEVLKRASVSGNLERDYEYIRRLRNLAEHFLLNDFI</sequence>
<comment type="caution">
    <text evidence="1">The sequence shown here is derived from an EMBL/GenBank/DDBJ whole genome shotgun (WGS) entry which is preliminary data.</text>
</comment>
<protein>
    <recommendedName>
        <fullName evidence="3">DUF4145 domain-containing protein</fullName>
    </recommendedName>
</protein>
<evidence type="ECO:0008006" key="3">
    <source>
        <dbReference type="Google" id="ProtNLM"/>
    </source>
</evidence>
<name>A0AAW1JV87_POPJA</name>